<organism evidence="1">
    <name type="scientific">marine sediment metagenome</name>
    <dbReference type="NCBI Taxonomy" id="412755"/>
    <lineage>
        <taxon>unclassified sequences</taxon>
        <taxon>metagenomes</taxon>
        <taxon>ecological metagenomes</taxon>
    </lineage>
</organism>
<gene>
    <name evidence="1" type="ORF">S01H4_09140</name>
</gene>
<accession>X1AL74</accession>
<dbReference type="AlphaFoldDB" id="X1AL74"/>
<comment type="caution">
    <text evidence="1">The sequence shown here is derived from an EMBL/GenBank/DDBJ whole genome shotgun (WGS) entry which is preliminary data.</text>
</comment>
<dbReference type="EMBL" id="BART01003248">
    <property type="protein sequence ID" value="GAG73198.1"/>
    <property type="molecule type" value="Genomic_DNA"/>
</dbReference>
<dbReference type="Pfam" id="PF03334">
    <property type="entry name" value="PhaG_MnhG_YufB"/>
    <property type="match status" value="1"/>
</dbReference>
<protein>
    <recommendedName>
        <fullName evidence="2">Cation:proton antiporter</fullName>
    </recommendedName>
</protein>
<reference evidence="1" key="1">
    <citation type="journal article" date="2014" name="Front. Microbiol.">
        <title>High frequency of phylogenetically diverse reductive dehalogenase-homologous genes in deep subseafloor sedimentary metagenomes.</title>
        <authorList>
            <person name="Kawai M."/>
            <person name="Futagami T."/>
            <person name="Toyoda A."/>
            <person name="Takaki Y."/>
            <person name="Nishi S."/>
            <person name="Hori S."/>
            <person name="Arai W."/>
            <person name="Tsubouchi T."/>
            <person name="Morono Y."/>
            <person name="Uchiyama I."/>
            <person name="Ito T."/>
            <person name="Fujiyama A."/>
            <person name="Inagaki F."/>
            <person name="Takami H."/>
        </authorList>
    </citation>
    <scope>NUCLEOTIDE SEQUENCE</scope>
    <source>
        <strain evidence="1">Expedition CK06-06</strain>
    </source>
</reference>
<feature type="non-terminal residue" evidence="1">
    <location>
        <position position="1"/>
    </location>
</feature>
<dbReference type="InterPro" id="IPR005133">
    <property type="entry name" value="PhaG_MnhG_YufB"/>
</dbReference>
<dbReference type="GO" id="GO:0098662">
    <property type="term" value="P:inorganic cation transmembrane transport"/>
    <property type="evidence" value="ECO:0007669"/>
    <property type="project" value="InterPro"/>
</dbReference>
<sequence length="49" mass="5183">VLALHTIVALVCLVITNPTGAHAIARAAHRSGIMPKQAVIDELKEAKLK</sequence>
<dbReference type="GO" id="GO:0015297">
    <property type="term" value="F:antiporter activity"/>
    <property type="evidence" value="ECO:0007669"/>
    <property type="project" value="InterPro"/>
</dbReference>
<evidence type="ECO:0008006" key="2">
    <source>
        <dbReference type="Google" id="ProtNLM"/>
    </source>
</evidence>
<name>X1AL74_9ZZZZ</name>
<evidence type="ECO:0000313" key="1">
    <source>
        <dbReference type="EMBL" id="GAG73198.1"/>
    </source>
</evidence>
<proteinExistence type="predicted"/>